<sequence>MHALYAGPCLAPGVAGAIILNRALQENTEGSSCDSAALEALDRTAQPSRTRQQLAGLHRPARRPIAAGAAGGSLQGSFPPPVPFLGSTSMGPRPRPARAQGDHGGAQGSRPVRSAQSGRRFPRPSGGQGARQ</sequence>
<comment type="caution">
    <text evidence="2">The sequence shown here is derived from an EMBL/GenBank/DDBJ whole genome shotgun (WGS) entry which is preliminary data.</text>
</comment>
<proteinExistence type="predicted"/>
<dbReference type="EMBL" id="JAHRIM010061928">
    <property type="protein sequence ID" value="MEQ2271485.1"/>
    <property type="molecule type" value="Genomic_DNA"/>
</dbReference>
<dbReference type="Proteomes" id="UP001444071">
    <property type="component" value="Unassembled WGS sequence"/>
</dbReference>
<reference evidence="2 3" key="1">
    <citation type="submission" date="2021-06" db="EMBL/GenBank/DDBJ databases">
        <authorList>
            <person name="Palmer J.M."/>
        </authorList>
    </citation>
    <scope>NUCLEOTIDE SEQUENCE [LARGE SCALE GENOMIC DNA]</scope>
    <source>
        <strain evidence="2 3">XR_2019</strain>
        <tissue evidence="2">Muscle</tissue>
    </source>
</reference>
<protein>
    <submittedName>
        <fullName evidence="2">Uncharacterized protein</fullName>
    </submittedName>
</protein>
<keyword evidence="3" id="KW-1185">Reference proteome</keyword>
<name>A0ABV0WPR9_9TELE</name>
<evidence type="ECO:0000313" key="3">
    <source>
        <dbReference type="Proteomes" id="UP001444071"/>
    </source>
</evidence>
<feature type="region of interest" description="Disordered" evidence="1">
    <location>
        <begin position="42"/>
        <end position="132"/>
    </location>
</feature>
<evidence type="ECO:0000256" key="1">
    <source>
        <dbReference type="SAM" id="MobiDB-lite"/>
    </source>
</evidence>
<accession>A0ABV0WPR9</accession>
<gene>
    <name evidence="2" type="ORF">XENORESO_004947</name>
</gene>
<evidence type="ECO:0000313" key="2">
    <source>
        <dbReference type="EMBL" id="MEQ2271485.1"/>
    </source>
</evidence>
<organism evidence="2 3">
    <name type="scientific">Xenotaenia resolanae</name>
    <dbReference type="NCBI Taxonomy" id="208358"/>
    <lineage>
        <taxon>Eukaryota</taxon>
        <taxon>Metazoa</taxon>
        <taxon>Chordata</taxon>
        <taxon>Craniata</taxon>
        <taxon>Vertebrata</taxon>
        <taxon>Euteleostomi</taxon>
        <taxon>Actinopterygii</taxon>
        <taxon>Neopterygii</taxon>
        <taxon>Teleostei</taxon>
        <taxon>Neoteleostei</taxon>
        <taxon>Acanthomorphata</taxon>
        <taxon>Ovalentaria</taxon>
        <taxon>Atherinomorphae</taxon>
        <taxon>Cyprinodontiformes</taxon>
        <taxon>Goodeidae</taxon>
        <taxon>Xenotaenia</taxon>
    </lineage>
</organism>